<name>D7CPY6_SYNLT</name>
<dbReference type="EMBL" id="CP002048">
    <property type="protein sequence ID" value="ADI02764.1"/>
    <property type="molecule type" value="Genomic_DNA"/>
</dbReference>
<feature type="transmembrane region" description="Helical" evidence="1">
    <location>
        <begin position="6"/>
        <end position="29"/>
    </location>
</feature>
<evidence type="ECO:0000256" key="1">
    <source>
        <dbReference type="SAM" id="Phobius"/>
    </source>
</evidence>
<dbReference type="HOGENOM" id="CLU_2332638_0_0_9"/>
<reference evidence="3" key="1">
    <citation type="journal article" date="2010" name="Stand. Genomic Sci.">
        <title>Complete genome sequence of Syntrophothermus lipocalidus type strain (TGB-C1T).</title>
        <authorList>
            <consortium name="US DOE Joint Genome Institute (JGI-PGF)"/>
            <person name="Djao O."/>
            <person name="Zhang X."/>
            <person name="Lucas S."/>
            <person name="Lapidus A."/>
            <person name="Glavina Del Rio T."/>
            <person name="Nolan M."/>
            <person name="Tice H."/>
            <person name="Cheng J."/>
            <person name="Han C."/>
            <person name="Tapia R."/>
            <person name="Goodwin L."/>
            <person name="Pitluck S."/>
            <person name="Liolios K."/>
            <person name="Ivanova N."/>
            <person name="Mavromatis K."/>
            <person name="Mikhailova N."/>
            <person name="Ovchinnikova G."/>
            <person name="Pati A."/>
            <person name="Brambilla E."/>
            <person name="Chen A."/>
            <person name="Palaniappan K."/>
            <person name="Land M."/>
            <person name="Hauser L."/>
            <person name="Chang Y."/>
            <person name="Jeffries C."/>
            <person name="Rohde M."/>
            <person name="Sikorski J."/>
            <person name="Spring S."/>
            <person name="Goker M."/>
            <person name="Detter J."/>
            <person name="Woyke T."/>
            <person name="Bristow J."/>
            <person name="Eisen J."/>
            <person name="Markowitz V."/>
            <person name="Hugenholtz P."/>
            <person name="Kyrpides N."/>
            <person name="Klenk H."/>
        </authorList>
    </citation>
    <scope>NUCLEOTIDE SEQUENCE [LARGE SCALE GENOMIC DNA]</scope>
    <source>
        <strain evidence="3">DSM 12680 / TGB-C1</strain>
    </source>
</reference>
<proteinExistence type="predicted"/>
<evidence type="ECO:0000313" key="3">
    <source>
        <dbReference type="Proteomes" id="UP000000378"/>
    </source>
</evidence>
<gene>
    <name evidence="2" type="ordered locus">Slip_2017</name>
</gene>
<dbReference type="Proteomes" id="UP000000378">
    <property type="component" value="Chromosome"/>
</dbReference>
<reference evidence="2 3" key="2">
    <citation type="journal article" date="2010" name="Stand. Genomic Sci.">
        <title>Complete genome sequence of Syntrophothermus lipocalidus type strain (TGB-C1).</title>
        <authorList>
            <person name="Djao O.D."/>
            <person name="Zhang X."/>
            <person name="Lucas S."/>
            <person name="Lapidus A."/>
            <person name="Del Rio T.G."/>
            <person name="Nolan M."/>
            <person name="Tice H."/>
            <person name="Cheng J.F."/>
            <person name="Han C."/>
            <person name="Tapia R."/>
            <person name="Goodwin L."/>
            <person name="Pitluck S."/>
            <person name="Liolios K."/>
            <person name="Ivanova N."/>
            <person name="Mavromatis K."/>
            <person name="Mikhailova N."/>
            <person name="Ovchinnikova G."/>
            <person name="Pati A."/>
            <person name="Brambilla E."/>
            <person name="Chen A."/>
            <person name="Palaniappan K."/>
            <person name="Land M."/>
            <person name="Hauser L."/>
            <person name="Chang Y.J."/>
            <person name="Jeffries C.D."/>
            <person name="Rohde M."/>
            <person name="Sikorski J."/>
            <person name="Spring S."/>
            <person name="Goker M."/>
            <person name="Detter J.C."/>
            <person name="Woyke T."/>
            <person name="Bristow J."/>
            <person name="Eisen J.A."/>
            <person name="Markowitz V."/>
            <person name="Hugenholtz P."/>
            <person name="Kyrpides N.C."/>
            <person name="Klenk H.P."/>
        </authorList>
    </citation>
    <scope>NUCLEOTIDE SEQUENCE [LARGE SCALE GENOMIC DNA]</scope>
    <source>
        <strain evidence="3">DSM 12680 / TGB-C1</strain>
    </source>
</reference>
<feature type="transmembrane region" description="Helical" evidence="1">
    <location>
        <begin position="67"/>
        <end position="88"/>
    </location>
</feature>
<accession>D7CPY6</accession>
<keyword evidence="1" id="KW-0812">Transmembrane</keyword>
<protein>
    <submittedName>
        <fullName evidence="2">Uncharacterized protein</fullName>
    </submittedName>
</protein>
<feature type="transmembrane region" description="Helical" evidence="1">
    <location>
        <begin position="36"/>
        <end position="55"/>
    </location>
</feature>
<keyword evidence="1" id="KW-0472">Membrane</keyword>
<evidence type="ECO:0000313" key="2">
    <source>
        <dbReference type="EMBL" id="ADI02764.1"/>
    </source>
</evidence>
<keyword evidence="1" id="KW-1133">Transmembrane helix</keyword>
<sequence length="98" mass="10654">MRYITAIGSGIITGITAAVITSIFAWALCDFFQRPLCLSALLLSLGFFVPGYFWWGGGLDDTDQRVLYQLGLVAGLSAGLILLVRPIAHLLSYMVKLT</sequence>
<keyword evidence="3" id="KW-1185">Reference proteome</keyword>
<dbReference type="KEGG" id="slp:Slip_2017"/>
<dbReference type="AlphaFoldDB" id="D7CPY6"/>
<organism evidence="2 3">
    <name type="scientific">Syntrophothermus lipocalidus (strain DSM 12680 / TGB-C1)</name>
    <dbReference type="NCBI Taxonomy" id="643648"/>
    <lineage>
        <taxon>Bacteria</taxon>
        <taxon>Bacillati</taxon>
        <taxon>Bacillota</taxon>
        <taxon>Clostridia</taxon>
        <taxon>Eubacteriales</taxon>
        <taxon>Syntrophomonadaceae</taxon>
        <taxon>Syntrophothermus</taxon>
    </lineage>
</organism>
<dbReference type="STRING" id="643648.Slip_2017"/>